<feature type="compositionally biased region" description="Basic and acidic residues" evidence="1">
    <location>
        <begin position="111"/>
        <end position="127"/>
    </location>
</feature>
<feature type="region of interest" description="Disordered" evidence="1">
    <location>
        <begin position="88"/>
        <end position="155"/>
    </location>
</feature>
<proteinExistence type="predicted"/>
<protein>
    <submittedName>
        <fullName evidence="2">Uncharacterized protein</fullName>
    </submittedName>
</protein>
<dbReference type="AlphaFoldDB" id="A0A2V0RIM0"/>
<reference evidence="2" key="1">
    <citation type="submission" date="2017-04" db="EMBL/GenBank/DDBJ databases">
        <title>Unveiling RNA virosphere associated with marine microorganisms.</title>
        <authorList>
            <person name="Urayama S."/>
            <person name="Takaki Y."/>
            <person name="Nishi S."/>
            <person name="Yoshida Y."/>
            <person name="Deguchi S."/>
            <person name="Takai K."/>
            <person name="Nunoura T."/>
        </authorList>
    </citation>
    <scope>NUCLEOTIDE SEQUENCE</scope>
</reference>
<organism evidence="2">
    <name type="scientific">viral metagenome</name>
    <dbReference type="NCBI Taxonomy" id="1070528"/>
    <lineage>
        <taxon>unclassified sequences</taxon>
        <taxon>metagenomes</taxon>
        <taxon>organismal metagenomes</taxon>
    </lineage>
</organism>
<name>A0A2V0RIM0_9ZZZZ</name>
<comment type="caution">
    <text evidence="2">The sequence shown here is derived from an EMBL/GenBank/DDBJ whole genome shotgun (WGS) entry which is preliminary data.</text>
</comment>
<sequence length="155" mass="16726">MVGWRYLPQVGDSNEAVEGRDSAGWIGLHHLAGGILSLRGVDIGAEALETAAEATYPLVKGKLPDFLNIVGVYGSVFAAMIQGDYDEYEEEEQQQHETIDIGVSTVSGEPGRGDGHEGQDDQHRRESTGVGNHRSGRRGSRRDYELDGALDGSTE</sequence>
<dbReference type="EMBL" id="BDQA01000589">
    <property type="protein sequence ID" value="GBH22065.1"/>
    <property type="molecule type" value="Genomic_RNA"/>
</dbReference>
<evidence type="ECO:0000256" key="1">
    <source>
        <dbReference type="SAM" id="MobiDB-lite"/>
    </source>
</evidence>
<evidence type="ECO:0000313" key="2">
    <source>
        <dbReference type="EMBL" id="GBH22065.1"/>
    </source>
</evidence>
<accession>A0A2V0RIM0</accession>